<evidence type="ECO:0000256" key="5">
    <source>
        <dbReference type="ARBA" id="ARBA00022694"/>
    </source>
</evidence>
<accession>A0A381P4T9</accession>
<evidence type="ECO:0000256" key="8">
    <source>
        <dbReference type="ARBA" id="ARBA00023014"/>
    </source>
</evidence>
<dbReference type="PROSITE" id="PS01278">
    <property type="entry name" value="MTTASE_RADICAL"/>
    <property type="match status" value="1"/>
</dbReference>
<reference evidence="11" key="1">
    <citation type="submission" date="2018-05" db="EMBL/GenBank/DDBJ databases">
        <authorList>
            <person name="Lanie J.A."/>
            <person name="Ng W.-L."/>
            <person name="Kazmierczak K.M."/>
            <person name="Andrzejewski T.M."/>
            <person name="Davidsen T.M."/>
            <person name="Wayne K.J."/>
            <person name="Tettelin H."/>
            <person name="Glass J.I."/>
            <person name="Rusch D."/>
            <person name="Podicherti R."/>
            <person name="Tsui H.-C.T."/>
            <person name="Winkler M.E."/>
        </authorList>
    </citation>
    <scope>NUCLEOTIDE SEQUENCE</scope>
</reference>
<keyword evidence="5" id="KW-0819">tRNA processing</keyword>
<dbReference type="PANTHER" id="PTHR43020">
    <property type="entry name" value="CDK5 REGULATORY SUBUNIT-ASSOCIATED PROTEIN 1"/>
    <property type="match status" value="1"/>
</dbReference>
<keyword evidence="3" id="KW-0963">Cytoplasm</keyword>
<feature type="domain" description="MTTase N-terminal" evidence="9">
    <location>
        <begin position="16"/>
        <end position="128"/>
    </location>
</feature>
<dbReference type="SUPFAM" id="SSF102114">
    <property type="entry name" value="Radical SAM enzymes"/>
    <property type="match status" value="1"/>
</dbReference>
<dbReference type="InterPro" id="IPR038135">
    <property type="entry name" value="Methylthiotransferase_N_sf"/>
</dbReference>
<keyword evidence="2" id="KW-0004">4Fe-4S</keyword>
<sequence length="446" mass="50782">MSVLTENIELKEKKISSVALSTLGCKLNFSETSSISNNLEKNNFKVVPFNQYADAYIINTCSVTENADNKFKVFVNKALKINPNAFVAAIGCYAQLKPEELLSVKGVDLVLGASEKFNIVNYLLNIDQDFSKLDHSCNINDVDSFTETYSINSRTRAFLKVQDGCDYKCSFCTIPLARGKSRSNTIENVVKNVNEIISNGIREIVLTGINLGDFGKRQADNIKTNEDFFELIKTLDEIDGVERYRVSSIEPNLLTDEIISFISKSKRFVPHFHIPLQSGSDEILKKMRRRYKTGLYKSRVDLIKKLMPSASIGVDVIVGFPGETDEMFLETYDFIKKLDVSYLHVFSYSERENTKAIELSGVVPKKTRNKRSKLLRLLSASKKSRFYKQHIGGNYNVLFESENKNGFIEGYTENYIRVRKNWNKNLVGKIQKVRIEKVDSEVYARV</sequence>
<dbReference type="GO" id="GO:0035597">
    <property type="term" value="F:tRNA-2-methylthio-N(6)-dimethylallyladenosine(37) synthase activity"/>
    <property type="evidence" value="ECO:0007669"/>
    <property type="project" value="TreeGrafter"/>
</dbReference>
<dbReference type="CDD" id="cd01335">
    <property type="entry name" value="Radical_SAM"/>
    <property type="match status" value="1"/>
</dbReference>
<dbReference type="EMBL" id="UINC01000755">
    <property type="protein sequence ID" value="SUZ60643.1"/>
    <property type="molecule type" value="Genomic_DNA"/>
</dbReference>
<dbReference type="SFLD" id="SFLDG01061">
    <property type="entry name" value="methylthiotransferase"/>
    <property type="match status" value="1"/>
</dbReference>
<dbReference type="GO" id="GO:0046872">
    <property type="term" value="F:metal ion binding"/>
    <property type="evidence" value="ECO:0007669"/>
    <property type="project" value="UniProtKB-KW"/>
</dbReference>
<dbReference type="InterPro" id="IPR013848">
    <property type="entry name" value="Methylthiotransferase_N"/>
</dbReference>
<dbReference type="Gene3D" id="3.40.50.12160">
    <property type="entry name" value="Methylthiotransferase, N-terminal domain"/>
    <property type="match status" value="1"/>
</dbReference>
<evidence type="ECO:0000256" key="4">
    <source>
        <dbReference type="ARBA" id="ARBA00022691"/>
    </source>
</evidence>
<feature type="domain" description="Radical SAM core" evidence="10">
    <location>
        <begin position="151"/>
        <end position="385"/>
    </location>
</feature>
<organism evidence="11">
    <name type="scientific">marine metagenome</name>
    <dbReference type="NCBI Taxonomy" id="408172"/>
    <lineage>
        <taxon>unclassified sequences</taxon>
        <taxon>metagenomes</taxon>
        <taxon>ecological metagenomes</taxon>
    </lineage>
</organism>
<gene>
    <name evidence="11" type="ORF">METZ01_LOCUS13497</name>
</gene>
<evidence type="ECO:0000256" key="7">
    <source>
        <dbReference type="ARBA" id="ARBA00023004"/>
    </source>
</evidence>
<dbReference type="InterPro" id="IPR006467">
    <property type="entry name" value="MiaB-like_bact"/>
</dbReference>
<dbReference type="SFLD" id="SFLDS00029">
    <property type="entry name" value="Radical_SAM"/>
    <property type="match status" value="1"/>
</dbReference>
<dbReference type="InterPro" id="IPR005839">
    <property type="entry name" value="Methylthiotransferase"/>
</dbReference>
<dbReference type="InterPro" id="IPR007197">
    <property type="entry name" value="rSAM"/>
</dbReference>
<dbReference type="GO" id="GO:0051539">
    <property type="term" value="F:4 iron, 4 sulfur cluster binding"/>
    <property type="evidence" value="ECO:0007669"/>
    <property type="project" value="UniProtKB-KW"/>
</dbReference>
<evidence type="ECO:0000256" key="6">
    <source>
        <dbReference type="ARBA" id="ARBA00022723"/>
    </source>
</evidence>
<evidence type="ECO:0000259" key="9">
    <source>
        <dbReference type="PROSITE" id="PS51449"/>
    </source>
</evidence>
<keyword evidence="7" id="KW-0408">Iron</keyword>
<keyword evidence="8" id="KW-0411">Iron-sulfur</keyword>
<evidence type="ECO:0000256" key="3">
    <source>
        <dbReference type="ARBA" id="ARBA00022490"/>
    </source>
</evidence>
<evidence type="ECO:0000313" key="11">
    <source>
        <dbReference type="EMBL" id="SUZ60643.1"/>
    </source>
</evidence>
<protein>
    <submittedName>
        <fullName evidence="11">Uncharacterized protein</fullName>
    </submittedName>
</protein>
<dbReference type="NCBIfam" id="TIGR01579">
    <property type="entry name" value="MiaB-like-C"/>
    <property type="match status" value="1"/>
</dbReference>
<dbReference type="SFLD" id="SFLDG01082">
    <property type="entry name" value="B12-binding_domain_containing"/>
    <property type="match status" value="1"/>
</dbReference>
<evidence type="ECO:0000256" key="1">
    <source>
        <dbReference type="ARBA" id="ARBA00001966"/>
    </source>
</evidence>
<evidence type="ECO:0000259" key="10">
    <source>
        <dbReference type="PROSITE" id="PS51918"/>
    </source>
</evidence>
<dbReference type="InterPro" id="IPR023404">
    <property type="entry name" value="rSAM_horseshoe"/>
</dbReference>
<dbReference type="AlphaFoldDB" id="A0A381P4T9"/>
<dbReference type="InterPro" id="IPR006638">
    <property type="entry name" value="Elp3/MiaA/NifB-like_rSAM"/>
</dbReference>
<name>A0A381P4T9_9ZZZZ</name>
<comment type="cofactor">
    <cofactor evidence="1">
        <name>[4Fe-4S] cluster</name>
        <dbReference type="ChEBI" id="CHEBI:49883"/>
    </cofactor>
</comment>
<keyword evidence="4" id="KW-0949">S-adenosyl-L-methionine</keyword>
<evidence type="ECO:0000256" key="2">
    <source>
        <dbReference type="ARBA" id="ARBA00022485"/>
    </source>
</evidence>
<dbReference type="PROSITE" id="PS51918">
    <property type="entry name" value="RADICAL_SAM"/>
    <property type="match status" value="1"/>
</dbReference>
<dbReference type="NCBIfam" id="TIGR00089">
    <property type="entry name" value="MiaB/RimO family radical SAM methylthiotransferase"/>
    <property type="match status" value="1"/>
</dbReference>
<dbReference type="InterPro" id="IPR058240">
    <property type="entry name" value="rSAM_sf"/>
</dbReference>
<keyword evidence="6" id="KW-0479">Metal-binding</keyword>
<dbReference type="GO" id="GO:0005829">
    <property type="term" value="C:cytosol"/>
    <property type="evidence" value="ECO:0007669"/>
    <property type="project" value="TreeGrafter"/>
</dbReference>
<dbReference type="PANTHER" id="PTHR43020:SF2">
    <property type="entry name" value="MITOCHONDRIAL TRNA METHYLTHIOTRANSFERASE CDK5RAP1"/>
    <property type="match status" value="1"/>
</dbReference>
<dbReference type="InterPro" id="IPR020612">
    <property type="entry name" value="Methylthiotransferase_CS"/>
</dbReference>
<dbReference type="SMART" id="SM00729">
    <property type="entry name" value="Elp3"/>
    <property type="match status" value="1"/>
</dbReference>
<proteinExistence type="predicted"/>
<dbReference type="PROSITE" id="PS51449">
    <property type="entry name" value="MTTASE_N"/>
    <property type="match status" value="1"/>
</dbReference>
<dbReference type="FunFam" id="3.40.50.12160:FF:000004">
    <property type="entry name" value="Threonylcarbamoyladenosine tRNA methylthiotransferase MtaB"/>
    <property type="match status" value="1"/>
</dbReference>
<dbReference type="FunFam" id="3.80.30.20:FF:000001">
    <property type="entry name" value="tRNA-2-methylthio-N(6)-dimethylallyladenosine synthase 2"/>
    <property type="match status" value="1"/>
</dbReference>
<dbReference type="Gene3D" id="3.80.30.20">
    <property type="entry name" value="tm_1862 like domain"/>
    <property type="match status" value="1"/>
</dbReference>
<dbReference type="Pfam" id="PF04055">
    <property type="entry name" value="Radical_SAM"/>
    <property type="match status" value="1"/>
</dbReference>
<dbReference type="Pfam" id="PF00919">
    <property type="entry name" value="UPF0004"/>
    <property type="match status" value="1"/>
</dbReference>